<evidence type="ECO:0000313" key="1">
    <source>
        <dbReference type="EMBL" id="KPC41970.1"/>
    </source>
</evidence>
<organism evidence="1 2">
    <name type="scientific">Pseudomonas savastanoi pv. glycinea</name>
    <name type="common">Pseudomonas syringae pv. glycinea</name>
    <dbReference type="NCBI Taxonomy" id="318"/>
    <lineage>
        <taxon>Bacteria</taxon>
        <taxon>Pseudomonadati</taxon>
        <taxon>Pseudomonadota</taxon>
        <taxon>Gammaproteobacteria</taxon>
        <taxon>Pseudomonadales</taxon>
        <taxon>Pseudomonadaceae</taxon>
        <taxon>Pseudomonas</taxon>
    </lineage>
</organism>
<name>A0ABR5L981_PSESG</name>
<proteinExistence type="predicted"/>
<gene>
    <name evidence="1" type="ORF">AC496_1533</name>
</gene>
<dbReference type="EMBL" id="LGLO01000076">
    <property type="protein sequence ID" value="KPC41970.1"/>
    <property type="molecule type" value="Genomic_DNA"/>
</dbReference>
<protein>
    <submittedName>
        <fullName evidence="1">Uncharacterized protein</fullName>
    </submittedName>
</protein>
<keyword evidence="2" id="KW-1185">Reference proteome</keyword>
<dbReference type="Proteomes" id="UP000037836">
    <property type="component" value="Unassembled WGS sequence"/>
</dbReference>
<evidence type="ECO:0000313" key="2">
    <source>
        <dbReference type="Proteomes" id="UP000037836"/>
    </source>
</evidence>
<sequence>MGKLEVCFINKISERTQPIQRSVDVKGSHIPGEVFIQLAQCSELTPGNLHKPGLPNVRKIYLLTHDVTQN</sequence>
<comment type="caution">
    <text evidence="1">The sequence shown here is derived from an EMBL/GenBank/DDBJ whole genome shotgun (WGS) entry which is preliminary data.</text>
</comment>
<reference evidence="1 2" key="1">
    <citation type="submission" date="2015-10" db="EMBL/GenBank/DDBJ databases">
        <title>Comparative genomics and high-throughput reverse genetic screens identify a new phytobacterial MAMP and an Arabidopsis receptor required for immune elicitation.</title>
        <authorList>
            <person name="Mott G.A."/>
            <person name="Thakur S."/>
            <person name="Wang P.W."/>
            <person name="Desveaux D."/>
            <person name="Guttman D.S."/>
        </authorList>
    </citation>
    <scope>NUCLEOTIDE SEQUENCE [LARGE SCALE GENOMIC DNA]</scope>
    <source>
        <strain evidence="1 2">BR1</strain>
    </source>
</reference>
<accession>A0ABR5L981</accession>